<evidence type="ECO:0000256" key="2">
    <source>
        <dbReference type="SAM" id="Phobius"/>
    </source>
</evidence>
<sequence length="119" mass="13337">MYNIQRRVRCPATQKKKGTKATMPRRSRSGQSSRPIHLATGGGVWGLGAGSSTRCHCGLLYLVSLLCSFVGGSGISLHWQFHVFRLHWKLHVRNVEKVGLLRLDYSFHDSSGNCTIWLL</sequence>
<evidence type="ECO:0000313" key="3">
    <source>
        <dbReference type="EMBL" id="KAF2008801.1"/>
    </source>
</evidence>
<feature type="compositionally biased region" description="Basic residues" evidence="1">
    <location>
        <begin position="12"/>
        <end position="28"/>
    </location>
</feature>
<keyword evidence="2" id="KW-0812">Transmembrane</keyword>
<feature type="region of interest" description="Disordered" evidence="1">
    <location>
        <begin position="12"/>
        <end position="37"/>
    </location>
</feature>
<dbReference type="RefSeq" id="XP_033377140.1">
    <property type="nucleotide sequence ID" value="XM_033534802.1"/>
</dbReference>
<keyword evidence="2" id="KW-0472">Membrane</keyword>
<name>A0A6A5X7A9_9PLEO</name>
<dbReference type="EMBL" id="ML978081">
    <property type="protein sequence ID" value="KAF2008801.1"/>
    <property type="molecule type" value="Genomic_DNA"/>
</dbReference>
<gene>
    <name evidence="3" type="ORF">BU24DRAFT_91760</name>
</gene>
<evidence type="ECO:0000313" key="4">
    <source>
        <dbReference type="Proteomes" id="UP000799778"/>
    </source>
</evidence>
<dbReference type="GeneID" id="54292199"/>
<feature type="transmembrane region" description="Helical" evidence="2">
    <location>
        <begin position="59"/>
        <end position="81"/>
    </location>
</feature>
<organism evidence="3 4">
    <name type="scientific">Aaosphaeria arxii CBS 175.79</name>
    <dbReference type="NCBI Taxonomy" id="1450172"/>
    <lineage>
        <taxon>Eukaryota</taxon>
        <taxon>Fungi</taxon>
        <taxon>Dikarya</taxon>
        <taxon>Ascomycota</taxon>
        <taxon>Pezizomycotina</taxon>
        <taxon>Dothideomycetes</taxon>
        <taxon>Pleosporomycetidae</taxon>
        <taxon>Pleosporales</taxon>
        <taxon>Pleosporales incertae sedis</taxon>
        <taxon>Aaosphaeria</taxon>
    </lineage>
</organism>
<reference evidence="3" key="1">
    <citation type="journal article" date="2020" name="Stud. Mycol.">
        <title>101 Dothideomycetes genomes: a test case for predicting lifestyles and emergence of pathogens.</title>
        <authorList>
            <person name="Haridas S."/>
            <person name="Albert R."/>
            <person name="Binder M."/>
            <person name="Bloem J."/>
            <person name="Labutti K."/>
            <person name="Salamov A."/>
            <person name="Andreopoulos B."/>
            <person name="Baker S."/>
            <person name="Barry K."/>
            <person name="Bills G."/>
            <person name="Bluhm B."/>
            <person name="Cannon C."/>
            <person name="Castanera R."/>
            <person name="Culley D."/>
            <person name="Daum C."/>
            <person name="Ezra D."/>
            <person name="Gonzalez J."/>
            <person name="Henrissat B."/>
            <person name="Kuo A."/>
            <person name="Liang C."/>
            <person name="Lipzen A."/>
            <person name="Lutzoni F."/>
            <person name="Magnuson J."/>
            <person name="Mondo S."/>
            <person name="Nolan M."/>
            <person name="Ohm R."/>
            <person name="Pangilinan J."/>
            <person name="Park H.-J."/>
            <person name="Ramirez L."/>
            <person name="Alfaro M."/>
            <person name="Sun H."/>
            <person name="Tritt A."/>
            <person name="Yoshinaga Y."/>
            <person name="Zwiers L.-H."/>
            <person name="Turgeon B."/>
            <person name="Goodwin S."/>
            <person name="Spatafora J."/>
            <person name="Crous P."/>
            <person name="Grigoriev I."/>
        </authorList>
    </citation>
    <scope>NUCLEOTIDE SEQUENCE</scope>
    <source>
        <strain evidence="3">CBS 175.79</strain>
    </source>
</reference>
<dbReference type="Proteomes" id="UP000799778">
    <property type="component" value="Unassembled WGS sequence"/>
</dbReference>
<keyword evidence="4" id="KW-1185">Reference proteome</keyword>
<keyword evidence="2" id="KW-1133">Transmembrane helix</keyword>
<dbReference type="AlphaFoldDB" id="A0A6A5X7A9"/>
<evidence type="ECO:0000256" key="1">
    <source>
        <dbReference type="SAM" id="MobiDB-lite"/>
    </source>
</evidence>
<accession>A0A6A5X7A9</accession>
<protein>
    <submittedName>
        <fullName evidence="3">Uncharacterized protein</fullName>
    </submittedName>
</protein>
<proteinExistence type="predicted"/>